<dbReference type="GO" id="GO:0140955">
    <property type="term" value="F:histone H3K36 trimethyltransferase activity"/>
    <property type="evidence" value="ECO:0007669"/>
    <property type="project" value="UniProtKB-EC"/>
</dbReference>
<keyword evidence="7 23" id="KW-0489">Methyltransferase</keyword>
<feature type="region of interest" description="Disordered" evidence="18">
    <location>
        <begin position="1770"/>
        <end position="1845"/>
    </location>
</feature>
<feature type="compositionally biased region" description="Acidic residues" evidence="18">
    <location>
        <begin position="2252"/>
        <end position="2282"/>
    </location>
</feature>
<dbReference type="Pfam" id="PF00856">
    <property type="entry name" value="SET"/>
    <property type="match status" value="1"/>
</dbReference>
<accession>W8APQ7</accession>
<feature type="compositionally biased region" description="Basic residues" evidence="18">
    <location>
        <begin position="2341"/>
        <end position="2357"/>
    </location>
</feature>
<feature type="compositionally biased region" description="Basic and acidic residues" evidence="18">
    <location>
        <begin position="1702"/>
        <end position="1729"/>
    </location>
</feature>
<feature type="region of interest" description="Disordered" evidence="18">
    <location>
        <begin position="1329"/>
        <end position="1391"/>
    </location>
</feature>
<evidence type="ECO:0000256" key="10">
    <source>
        <dbReference type="ARBA" id="ARBA00022723"/>
    </source>
</evidence>
<dbReference type="CDD" id="cd19172">
    <property type="entry name" value="SET_SETD2"/>
    <property type="match status" value="1"/>
</dbReference>
<feature type="domain" description="AWS" evidence="22">
    <location>
        <begin position="2054"/>
        <end position="2107"/>
    </location>
</feature>
<feature type="compositionally biased region" description="Low complexity" evidence="18">
    <location>
        <begin position="29"/>
        <end position="41"/>
    </location>
</feature>
<evidence type="ECO:0000256" key="15">
    <source>
        <dbReference type="ARBA" id="ARBA00023163"/>
    </source>
</evidence>
<feature type="compositionally biased region" description="Polar residues" evidence="18">
    <location>
        <begin position="352"/>
        <end position="362"/>
    </location>
</feature>
<feature type="region of interest" description="Disordered" evidence="18">
    <location>
        <begin position="2555"/>
        <end position="2639"/>
    </location>
</feature>
<dbReference type="SMART" id="SM00456">
    <property type="entry name" value="WW"/>
    <property type="match status" value="1"/>
</dbReference>
<feature type="region of interest" description="Disordered" evidence="18">
    <location>
        <begin position="268"/>
        <end position="292"/>
    </location>
</feature>
<dbReference type="SUPFAM" id="SSF51045">
    <property type="entry name" value="WW domain"/>
    <property type="match status" value="1"/>
</dbReference>
<dbReference type="PROSITE" id="PS50020">
    <property type="entry name" value="WW_DOMAIN_2"/>
    <property type="match status" value="1"/>
</dbReference>
<keyword evidence="13" id="KW-0156">Chromatin regulator</keyword>
<feature type="compositionally biased region" description="Polar residues" evidence="18">
    <location>
        <begin position="1"/>
        <end position="11"/>
    </location>
</feature>
<proteinExistence type="evidence at transcript level"/>
<feature type="compositionally biased region" description="Low complexity" evidence="18">
    <location>
        <begin position="1016"/>
        <end position="1030"/>
    </location>
</feature>
<keyword evidence="5" id="KW-0217">Developmental protein</keyword>
<keyword evidence="8 23" id="KW-0808">Transferase</keyword>
<dbReference type="InterPro" id="IPR006560">
    <property type="entry name" value="AWS_dom"/>
</dbReference>
<feature type="compositionally biased region" description="Polar residues" evidence="18">
    <location>
        <begin position="1591"/>
        <end position="1605"/>
    </location>
</feature>
<feature type="domain" description="Post-SET" evidence="21">
    <location>
        <begin position="2233"/>
        <end position="2249"/>
    </location>
</feature>
<feature type="compositionally biased region" description="Basic and acidic residues" evidence="18">
    <location>
        <begin position="1674"/>
        <end position="1684"/>
    </location>
</feature>
<dbReference type="InterPro" id="IPR036020">
    <property type="entry name" value="WW_dom_sf"/>
</dbReference>
<evidence type="ECO:0000259" key="20">
    <source>
        <dbReference type="PROSITE" id="PS50280"/>
    </source>
</evidence>
<dbReference type="Gene3D" id="1.10.1740.100">
    <property type="entry name" value="Set2, Rpb1 interacting domain"/>
    <property type="match status" value="1"/>
</dbReference>
<feature type="compositionally biased region" description="Low complexity" evidence="18">
    <location>
        <begin position="2494"/>
        <end position="2511"/>
    </location>
</feature>
<feature type="region of interest" description="Disordered" evidence="18">
    <location>
        <begin position="567"/>
        <end position="621"/>
    </location>
</feature>
<keyword evidence="11" id="KW-0221">Differentiation</keyword>
<feature type="compositionally biased region" description="Basic and acidic residues" evidence="18">
    <location>
        <begin position="2999"/>
        <end position="3014"/>
    </location>
</feature>
<evidence type="ECO:0000256" key="7">
    <source>
        <dbReference type="ARBA" id="ARBA00022603"/>
    </source>
</evidence>
<feature type="compositionally biased region" description="Low complexity" evidence="18">
    <location>
        <begin position="571"/>
        <end position="610"/>
    </location>
</feature>
<dbReference type="InterPro" id="IPR001202">
    <property type="entry name" value="WW_dom"/>
</dbReference>
<evidence type="ECO:0000256" key="18">
    <source>
        <dbReference type="SAM" id="MobiDB-lite"/>
    </source>
</evidence>
<dbReference type="SMART" id="SM00317">
    <property type="entry name" value="SET"/>
    <property type="match status" value="1"/>
</dbReference>
<dbReference type="InterPro" id="IPR046341">
    <property type="entry name" value="SET_dom_sf"/>
</dbReference>
<evidence type="ECO:0000259" key="19">
    <source>
        <dbReference type="PROSITE" id="PS50020"/>
    </source>
</evidence>
<feature type="region of interest" description="Disordered" evidence="18">
    <location>
        <begin position="352"/>
        <end position="378"/>
    </location>
</feature>
<keyword evidence="14" id="KW-0805">Transcription regulation</keyword>
<comment type="subcellular location">
    <subcellularLocation>
        <location evidence="2">Chromosome</location>
    </subcellularLocation>
    <subcellularLocation>
        <location evidence="1">Nucleus</location>
    </subcellularLocation>
</comment>
<feature type="compositionally biased region" description="Basic and acidic residues" evidence="18">
    <location>
        <begin position="2555"/>
        <end position="2566"/>
    </location>
</feature>
<dbReference type="InterPro" id="IPR038190">
    <property type="entry name" value="SRI_sf"/>
</dbReference>
<dbReference type="InterPro" id="IPR003616">
    <property type="entry name" value="Post-SET_dom"/>
</dbReference>
<evidence type="ECO:0000256" key="12">
    <source>
        <dbReference type="ARBA" id="ARBA00022833"/>
    </source>
</evidence>
<evidence type="ECO:0000256" key="6">
    <source>
        <dbReference type="ARBA" id="ARBA00022553"/>
    </source>
</evidence>
<evidence type="ECO:0000259" key="21">
    <source>
        <dbReference type="PROSITE" id="PS50868"/>
    </source>
</evidence>
<feature type="region of interest" description="Disordered" evidence="18">
    <location>
        <begin position="2485"/>
        <end position="2523"/>
    </location>
</feature>
<feature type="region of interest" description="Disordered" evidence="18">
    <location>
        <begin position="2892"/>
        <end position="2916"/>
    </location>
</feature>
<dbReference type="EC" id="2.1.1.359" evidence="3"/>
<feature type="coiled-coil region" evidence="17">
    <location>
        <begin position="2851"/>
        <end position="2878"/>
    </location>
</feature>
<feature type="region of interest" description="Disordered" evidence="18">
    <location>
        <begin position="1470"/>
        <end position="1729"/>
    </location>
</feature>
<protein>
    <recommendedName>
        <fullName evidence="3">[histone H3]-lysine(36) N-trimethyltransferase</fullName>
        <ecNumber evidence="3">2.1.1.359</ecNumber>
    </recommendedName>
</protein>
<feature type="region of interest" description="Disordered" evidence="18">
    <location>
        <begin position="2250"/>
        <end position="2285"/>
    </location>
</feature>
<feature type="compositionally biased region" description="Polar residues" evidence="18">
    <location>
        <begin position="2591"/>
        <end position="2600"/>
    </location>
</feature>
<dbReference type="GO" id="GO:0005634">
    <property type="term" value="C:nucleus"/>
    <property type="evidence" value="ECO:0007669"/>
    <property type="project" value="UniProtKB-SubCell"/>
</dbReference>
<feature type="region of interest" description="Disordered" evidence="18">
    <location>
        <begin position="528"/>
        <end position="554"/>
    </location>
</feature>
<feature type="compositionally biased region" description="Basic and acidic residues" evidence="18">
    <location>
        <begin position="542"/>
        <end position="554"/>
    </location>
</feature>
<feature type="compositionally biased region" description="Polar residues" evidence="18">
    <location>
        <begin position="2608"/>
        <end position="2618"/>
    </location>
</feature>
<keyword evidence="4" id="KW-0158">Chromosome</keyword>
<feature type="region of interest" description="Disordered" evidence="18">
    <location>
        <begin position="2766"/>
        <end position="2786"/>
    </location>
</feature>
<evidence type="ECO:0000256" key="9">
    <source>
        <dbReference type="ARBA" id="ARBA00022691"/>
    </source>
</evidence>
<dbReference type="GO" id="GO:0005694">
    <property type="term" value="C:chromosome"/>
    <property type="evidence" value="ECO:0007669"/>
    <property type="project" value="UniProtKB-SubCell"/>
</dbReference>
<dbReference type="InterPro" id="IPR001214">
    <property type="entry name" value="SET_dom"/>
</dbReference>
<evidence type="ECO:0000259" key="22">
    <source>
        <dbReference type="PROSITE" id="PS51215"/>
    </source>
</evidence>
<feature type="compositionally biased region" description="Polar residues" evidence="18">
    <location>
        <begin position="2567"/>
        <end position="2577"/>
    </location>
</feature>
<dbReference type="SMART" id="SM00570">
    <property type="entry name" value="AWS"/>
    <property type="match status" value="1"/>
</dbReference>
<name>W8APQ7_CERCA</name>
<keyword evidence="6" id="KW-0597">Phosphoprotein</keyword>
<dbReference type="FunFam" id="2.170.270.10:FF:000016">
    <property type="entry name" value="Histone-lysine N-methyltransferase"/>
    <property type="match status" value="1"/>
</dbReference>
<dbReference type="InterPro" id="IPR042294">
    <property type="entry name" value="SETD2_animal"/>
</dbReference>
<keyword evidence="10" id="KW-0479">Metal-binding</keyword>
<feature type="compositionally biased region" description="Polar residues" evidence="18">
    <location>
        <begin position="1339"/>
        <end position="1358"/>
    </location>
</feature>
<feature type="compositionally biased region" description="Polar residues" evidence="18">
    <location>
        <begin position="2512"/>
        <end position="2521"/>
    </location>
</feature>
<feature type="compositionally biased region" description="Basic and acidic residues" evidence="18">
    <location>
        <begin position="366"/>
        <end position="377"/>
    </location>
</feature>
<organism evidence="23">
    <name type="scientific">Ceratitis capitata</name>
    <name type="common">Mediterranean fruit fly</name>
    <name type="synonym">Tephritis capitata</name>
    <dbReference type="NCBI Taxonomy" id="7213"/>
    <lineage>
        <taxon>Eukaryota</taxon>
        <taxon>Metazoa</taxon>
        <taxon>Ecdysozoa</taxon>
        <taxon>Arthropoda</taxon>
        <taxon>Hexapoda</taxon>
        <taxon>Insecta</taxon>
        <taxon>Pterygota</taxon>
        <taxon>Neoptera</taxon>
        <taxon>Endopterygota</taxon>
        <taxon>Diptera</taxon>
        <taxon>Brachycera</taxon>
        <taxon>Muscomorpha</taxon>
        <taxon>Tephritoidea</taxon>
        <taxon>Tephritidae</taxon>
        <taxon>Ceratitis</taxon>
        <taxon>Ceratitis</taxon>
    </lineage>
</organism>
<evidence type="ECO:0000256" key="17">
    <source>
        <dbReference type="SAM" id="Coils"/>
    </source>
</evidence>
<dbReference type="PANTHER" id="PTHR46711:SF1">
    <property type="entry name" value="HISTONE-LYSINE N-METHYLTRANSFERASE SETD2"/>
    <property type="match status" value="1"/>
</dbReference>
<feature type="compositionally biased region" description="Polar residues" evidence="18">
    <location>
        <begin position="277"/>
        <end position="292"/>
    </location>
</feature>
<evidence type="ECO:0000256" key="3">
    <source>
        <dbReference type="ARBA" id="ARBA00012178"/>
    </source>
</evidence>
<feature type="domain" description="WW" evidence="19">
    <location>
        <begin position="2736"/>
        <end position="2769"/>
    </location>
</feature>
<feature type="region of interest" description="Disordered" evidence="18">
    <location>
        <begin position="1"/>
        <end position="56"/>
    </location>
</feature>
<dbReference type="Pfam" id="PF17907">
    <property type="entry name" value="AWS"/>
    <property type="match status" value="1"/>
</dbReference>
<dbReference type="PROSITE" id="PS50280">
    <property type="entry name" value="SET"/>
    <property type="match status" value="1"/>
</dbReference>
<feature type="compositionally biased region" description="Basic residues" evidence="18">
    <location>
        <begin position="1031"/>
        <end position="1044"/>
    </location>
</feature>
<evidence type="ECO:0000256" key="11">
    <source>
        <dbReference type="ARBA" id="ARBA00022782"/>
    </source>
</evidence>
<feature type="region of interest" description="Disordered" evidence="18">
    <location>
        <begin position="305"/>
        <end position="329"/>
    </location>
</feature>
<feature type="compositionally biased region" description="Acidic residues" evidence="18">
    <location>
        <begin position="2777"/>
        <end position="2786"/>
    </location>
</feature>
<sequence length="3119" mass="347305">MDSPPSISEGTPQRKRLGRPPKATQTKPSTEGTEVSEEVSVQKTSDLVDSTESPVRRMENENLMEIDGAVLAISPSTLSNVAANAGNTRVATAATSSECRRSSRKKIIKFDVRDLLNKHRKPHKIQIEARIDSNVPQTQKSTVTAPMGAAISNDGAAVLSSTTDLSSKQKAFMEKSAIFRRISISEQQNKINAPPLPPPLTSMPKICVLGKSPINLKSNVDTLVSMDPAKIAQARRLSRTQEIFNASLMKSKQNSSLIVAQIESNTSGSSSVLMSSTPPQQKKVTNVSNKRKSTTNAFVLPTTTADAKSSPNEFGVQKRRGRPPKNKIATVAQNPSTKSNLKSAIKLTTTIDKYTPDQQNPPTEKYTNKKPEDKEISSKATTNVATNWKEYKANLNRTCHFSSSSESLTSFTQKPQAHTDDVILEISSTSSVSEHEFQTVATPSTTDVHESQQRNFASVCILQESPSICETISAPEFIVAAVEEITTENVSTDKSISLETSTDGNLQKPVVLDLVKIVESNSERNIKTADIRKSSGSESESGSERSNKSYKSGDKLRVSLKRLAMPQCGLSPSSASSSCSDVIASSSTANSNNNKNNSDDSSSPITTTSTELSKVTLSRNLPTRRSHRLPKKALDNNKVIEEECKTNFEINSNENINKTVLPLEIAENKAEKQSAQPFESNTLNAVKTVSEVVITKEENDNITSNTVENTNVELAATEQILDTEIAKPKICIQELPSVSNTSITIANEQQIAASYEELPSTSKRSKKGGITLPLKKQVGKFKMYEEALHNVAANVETSTLLDILNTVKQNNITLATKTVQNYVEPNSAESFSTTTDQLQSPTNVCEDANTPCEITAQKIDDVNKVLLPNEQIKTDEELTEAVDYQDELSCEKPTIDQLKHVQSFDENVGSIAEDIEIKSRTAQIEETKTKETLFKNITDLVEVKTDEKTINVCHEPAVVTDKPAQNVLKMSETTEMQNICNKPEQEHAFDESSSEEINSTTDSQSSRDELNKTSAKKTPSPSFSDSSSCKSSKKPTRRNERRSRRGETAGHKTLEETFAEIAAQSSKAVLELQARNELNEDVPENFAEMVLDDANISEQQVEIIENVHINENPTEVTLEDGSTKGIELQNEVIYTTELLECDVISNVENTVEVITCESTSETYQKDGSSRVQCSAPQVIILQEDTDSNSTNSSPSRRGRKGRSKRSPKHKSINATDALSENTQKTIETQVFKATNVRTTDSTIVGNISKATETSILEEEINELQDQVYDTTESSTTVLENSNTTELSEVENVVEISTQEITTPAQDSFANVTEIGLVVEVTDIPYASSYTTTKTTQPTDSEISNISVDKSANISSPTVVETKERKKSTPTKTRKPKRSTNAKAQKSAEGELDEKVFEPLKDSVQNVSTEPEESFEITVENAMETNIDSIRSTSLNLSLTNNDSIVESKCSTEISNNTTVQNVPVLEEGQQYATPIEKPKKVRKRKSTKQLSEEKIVDTKPETPTETKIPSKSSEEQPIEAKGQTSYAVEDVAKKRKSKAANETSTGDLSAEVSDEVSDSSALEAVEKELLSKAPPKKRLLKMQMELEDKSNTSTMELPSTSTANVDANPATARKSTTDNGKSKDSAQKKSKKDIQTSDDLKDPASLESQVETAIEEESRSATTTPMGKRSKQKKGAEKTPEHKPKSGGKRKSKVDQVCGSNEKIDIKTADNKEKERSLSASKKSEKKKEFLVIEETASNELAKKLEEKSAKKKRQKKLKEAFEAALKDALDKPEASAAPIAESASTSESVVAMEEEKVKQPDPLPTAPTTISIEEKQIHATETAVEKLPETPAINEPEEEPDPLKDIEKFIEDGVNLLKRGYKIDDDSVDEVLCPKSLLQKEENKTDSVSKEDETIPPLVESMITPNESIAGDVTPVEKSFEEASNTLSQSIYYETPVDTPVATPTTTPPPKSPIQDSSIDEITGVRRSHRIKQITKTPKALVGRGLVREKERFSIKDDVEMKTHYSLDDHLTDLAQVEAKNAKFLKEMEERLSNFHVIKDNEYKCERVISREARKMLCDCFLTAEEEERGELGCGEDCLNRLLMIECGPDCNVKDRCTNKRFQKLLCSPCRVFRTEKKGFGIMADIEILPGEFIMEYVGEVIDGDEFEQRRTAYSLDKNRHYYFMALRSDAIIDATIKGNISRFINHSCDPNAETQKWTVNGELRIGFFSRKSIMPGEEITFDYQYQRYGREAQRCYCESANCRGWIGEEPNSDEGEQIDDDSDADNLADGSDEEDSDDSIEDAHKKAEAIANKSISVEEDGKVKDSAIKDKKKKLGEDTDEELKAKLKKLAGKSTDKAARRRKQNKEKKEKRLRKAGAGEQAKASRYLEDPDIEDEVKFLSRGGLRNQSDTLRFSRLVVRAKLPQTRLNLLKILRNAELPCRRLFLDYHGLRLLHGWMSEDGGDMAIRLSLLEALESLPIANKTVLTDSKVYQTVRNWCGNALPPNSVPTGSSASPSDESSKESTSSNSQQELATTSEEVPSELQKLALKLTSAWNSLPEIFRIPKRERIEQMKEHEREADRQFAESSLDTNRSMISDRYQRDRFGRGPTTSRYSKPSFSKDSRNHNITVVGSMTVSDPRRRSAQDSNGNNEGMKHLSKEQRREMFAAKVARDEAEKRLAEERREFETKCRFFGLDPKKTRTQDVPFCVDPSTGQWYSVARQPIPTPPCYAHIQVQPKPKSTDPDDYKLPAAVATLPRQWKYAITTLGQIYYYHAKHRIPQWHPPTPEQFRAAAEEADSSDSESCEEAKIVNESSEEDDVLIGMDEAQLRAFIDKKVEKRRHKRYSRLVDERPISPRKEEDRIYNQIEMRKYKENKEKIRKRKEEIRRRRAETLKAAALGGIDPNTLAESLNAELSTSKDKSGDGTDEPDGAIPIQDYLLSSDEEEIMKEECNNSPLLEKIVQGDKIVDELDALTTKRALKRSLPPHRELNAQPGPSSATSSGSSSGGSEHKRRKSDKKDKSKKSKDTDSKYRRNKEKFRCEIAGIIVQHLKPYRKESCILGRIQSDEDFNHLARKLTHFVMVKELKYCESVGQTLVVTESVKNKSREFIKKYMAKYGGAYIKPANDPEFKDIPFTI</sequence>
<evidence type="ECO:0000256" key="5">
    <source>
        <dbReference type="ARBA" id="ARBA00022473"/>
    </source>
</evidence>
<evidence type="ECO:0000256" key="16">
    <source>
        <dbReference type="ARBA" id="ARBA00023242"/>
    </source>
</evidence>
<gene>
    <name evidence="23" type="primary">C1716</name>
</gene>
<feature type="compositionally biased region" description="Polar residues" evidence="18">
    <location>
        <begin position="42"/>
        <end position="53"/>
    </location>
</feature>
<dbReference type="GO" id="GO:0046872">
    <property type="term" value="F:metal ion binding"/>
    <property type="evidence" value="ECO:0007669"/>
    <property type="project" value="UniProtKB-KW"/>
</dbReference>
<dbReference type="PANTHER" id="PTHR46711">
    <property type="entry name" value="HISTONE-LYSINE N-METHYLTRANSFERASE SETD2"/>
    <property type="match status" value="1"/>
</dbReference>
<keyword evidence="12" id="KW-0862">Zinc</keyword>
<evidence type="ECO:0000256" key="2">
    <source>
        <dbReference type="ARBA" id="ARBA00004286"/>
    </source>
</evidence>
<keyword evidence="17" id="KW-0175">Coiled coil</keyword>
<dbReference type="SMART" id="SM00508">
    <property type="entry name" value="PostSET"/>
    <property type="match status" value="1"/>
</dbReference>
<dbReference type="PROSITE" id="PS50868">
    <property type="entry name" value="POST_SET"/>
    <property type="match status" value="1"/>
</dbReference>
<feature type="compositionally biased region" description="Low complexity" evidence="18">
    <location>
        <begin position="1775"/>
        <end position="1792"/>
    </location>
</feature>
<feature type="compositionally biased region" description="Basic and acidic residues" evidence="18">
    <location>
        <begin position="1045"/>
        <end position="1054"/>
    </location>
</feature>
<feature type="region of interest" description="Disordered" evidence="18">
    <location>
        <begin position="2332"/>
        <end position="2369"/>
    </location>
</feature>
<feature type="region of interest" description="Disordered" evidence="18">
    <location>
        <begin position="985"/>
        <end position="1054"/>
    </location>
</feature>
<feature type="compositionally biased region" description="Basic residues" evidence="18">
    <location>
        <begin position="1196"/>
        <end position="1211"/>
    </location>
</feature>
<feature type="compositionally biased region" description="Low complexity" evidence="18">
    <location>
        <begin position="2977"/>
        <end position="2990"/>
    </location>
</feature>
<dbReference type="EMBL" id="GAMC01020082">
    <property type="protein sequence ID" value="JAB86473.1"/>
    <property type="molecule type" value="mRNA"/>
</dbReference>
<feature type="region of interest" description="Disordered" evidence="18">
    <location>
        <begin position="1180"/>
        <end position="1220"/>
    </location>
</feature>
<dbReference type="GO" id="GO:0006355">
    <property type="term" value="P:regulation of DNA-templated transcription"/>
    <property type="evidence" value="ECO:0007669"/>
    <property type="project" value="InterPro"/>
</dbReference>
<dbReference type="Gene3D" id="2.170.270.10">
    <property type="entry name" value="SET domain"/>
    <property type="match status" value="1"/>
</dbReference>
<evidence type="ECO:0000256" key="4">
    <source>
        <dbReference type="ARBA" id="ARBA00022454"/>
    </source>
</evidence>
<evidence type="ECO:0000256" key="1">
    <source>
        <dbReference type="ARBA" id="ARBA00004123"/>
    </source>
</evidence>
<feature type="compositionally biased region" description="Basic and acidic residues" evidence="18">
    <location>
        <begin position="1490"/>
        <end position="1504"/>
    </location>
</feature>
<dbReference type="InterPro" id="IPR044437">
    <property type="entry name" value="SETD2/Set2_SET"/>
</dbReference>
<feature type="compositionally biased region" description="Basic and acidic residues" evidence="18">
    <location>
        <begin position="1813"/>
        <end position="1829"/>
    </location>
</feature>
<reference evidence="23" key="2">
    <citation type="journal article" date="2014" name="BMC Genomics">
        <title>A genomic perspective to assessing quality of mass-reared SIT flies used in Mediterranean fruit fly (Ceratitis capitata) eradication in California.</title>
        <authorList>
            <person name="Calla B."/>
            <person name="Hall B."/>
            <person name="Hou S."/>
            <person name="Geib S.M."/>
        </authorList>
    </citation>
    <scope>NUCLEOTIDE SEQUENCE</scope>
</reference>
<feature type="domain" description="SET" evidence="20">
    <location>
        <begin position="2109"/>
        <end position="2226"/>
    </location>
</feature>
<evidence type="ECO:0000256" key="14">
    <source>
        <dbReference type="ARBA" id="ARBA00023015"/>
    </source>
</evidence>
<dbReference type="InterPro" id="IPR013257">
    <property type="entry name" value="SRI"/>
</dbReference>
<keyword evidence="9" id="KW-0949">S-adenosyl-L-methionine</keyword>
<feature type="compositionally biased region" description="Basic residues" evidence="18">
    <location>
        <begin position="1364"/>
        <end position="1379"/>
    </location>
</feature>
<dbReference type="SUPFAM" id="SSF82199">
    <property type="entry name" value="SET domain"/>
    <property type="match status" value="1"/>
</dbReference>
<dbReference type="Pfam" id="PF08236">
    <property type="entry name" value="SRI"/>
    <property type="match status" value="1"/>
</dbReference>
<feature type="region of interest" description="Disordered" evidence="18">
    <location>
        <begin position="2961"/>
        <end position="3014"/>
    </location>
</feature>
<dbReference type="Gene3D" id="2.20.70.10">
    <property type="match status" value="1"/>
</dbReference>
<keyword evidence="15" id="KW-0804">Transcription</keyword>
<feature type="compositionally biased region" description="Polar residues" evidence="18">
    <location>
        <begin position="611"/>
        <end position="621"/>
    </location>
</feature>
<reference evidence="23" key="1">
    <citation type="submission" date="2013-07" db="EMBL/GenBank/DDBJ databases">
        <authorList>
            <person name="Geib S."/>
        </authorList>
    </citation>
    <scope>NUCLEOTIDE SEQUENCE</scope>
</reference>
<dbReference type="PROSITE" id="PS51215">
    <property type="entry name" value="AWS"/>
    <property type="match status" value="1"/>
</dbReference>
<keyword evidence="16" id="KW-0539">Nucleus</keyword>
<dbReference type="GO" id="GO:0030154">
    <property type="term" value="P:cell differentiation"/>
    <property type="evidence" value="ECO:0007669"/>
    <property type="project" value="UniProtKB-KW"/>
</dbReference>
<feature type="compositionally biased region" description="Basic and acidic residues" evidence="18">
    <location>
        <begin position="1620"/>
        <end position="1644"/>
    </location>
</feature>
<evidence type="ECO:0000256" key="13">
    <source>
        <dbReference type="ARBA" id="ARBA00022853"/>
    </source>
</evidence>
<evidence type="ECO:0000313" key="23">
    <source>
        <dbReference type="EMBL" id="JAB86473.1"/>
    </source>
</evidence>
<feature type="compositionally biased region" description="Polar residues" evidence="18">
    <location>
        <begin position="995"/>
        <end position="1004"/>
    </location>
</feature>
<evidence type="ECO:0000256" key="8">
    <source>
        <dbReference type="ARBA" id="ARBA00022679"/>
    </source>
</evidence>
<dbReference type="OrthoDB" id="308383at2759"/>
<dbReference type="GO" id="GO:0032259">
    <property type="term" value="P:methylation"/>
    <property type="evidence" value="ECO:0007669"/>
    <property type="project" value="UniProtKB-KW"/>
</dbReference>